<dbReference type="EMBL" id="VXLC01000003">
    <property type="protein sequence ID" value="KAA8889402.1"/>
    <property type="molecule type" value="Genomic_DNA"/>
</dbReference>
<dbReference type="Gene3D" id="3.30.750.24">
    <property type="entry name" value="STAS domain"/>
    <property type="match status" value="1"/>
</dbReference>
<comment type="caution">
    <text evidence="4">The sequence shown here is derived from an EMBL/GenBank/DDBJ whole genome shotgun (WGS) entry which is preliminary data.</text>
</comment>
<accession>A0A5N0EJG2</accession>
<dbReference type="Pfam" id="PF01740">
    <property type="entry name" value="STAS"/>
    <property type="match status" value="1"/>
</dbReference>
<comment type="similarity">
    <text evidence="1 2">Belongs to the anti-sigma-factor antagonist family.</text>
</comment>
<proteinExistence type="inferred from homology"/>
<evidence type="ECO:0000259" key="3">
    <source>
        <dbReference type="PROSITE" id="PS50801"/>
    </source>
</evidence>
<gene>
    <name evidence="4" type="ORF">F3087_10775</name>
</gene>
<dbReference type="InterPro" id="IPR002645">
    <property type="entry name" value="STAS_dom"/>
</dbReference>
<dbReference type="PROSITE" id="PS50801">
    <property type="entry name" value="STAS"/>
    <property type="match status" value="1"/>
</dbReference>
<evidence type="ECO:0000256" key="1">
    <source>
        <dbReference type="ARBA" id="ARBA00009013"/>
    </source>
</evidence>
<evidence type="ECO:0000313" key="4">
    <source>
        <dbReference type="EMBL" id="KAA8889402.1"/>
    </source>
</evidence>
<dbReference type="RefSeq" id="WP_150401675.1">
    <property type="nucleotide sequence ID" value="NZ_VXLC01000003.1"/>
</dbReference>
<dbReference type="AlphaFoldDB" id="A0A5N0EJG2"/>
<dbReference type="SUPFAM" id="SSF52091">
    <property type="entry name" value="SpoIIaa-like"/>
    <property type="match status" value="1"/>
</dbReference>
<reference evidence="4 5" key="1">
    <citation type="submission" date="2019-09" db="EMBL/GenBank/DDBJ databases">
        <authorList>
            <person name="Wang X."/>
        </authorList>
    </citation>
    <scope>NUCLEOTIDE SEQUENCE [LARGE SCALE GENOMIC DNA]</scope>
    <source>
        <strain evidence="4 5">CICC 11023</strain>
    </source>
</reference>
<name>A0A5N0EJG2_9NOCA</name>
<feature type="domain" description="STAS" evidence="3">
    <location>
        <begin position="21"/>
        <end position="133"/>
    </location>
</feature>
<dbReference type="OrthoDB" id="9793697at2"/>
<dbReference type="InterPro" id="IPR036513">
    <property type="entry name" value="STAS_dom_sf"/>
</dbReference>
<sequence>MTDFDSGPSAARTSRSAGTRLTIEQVVLDRVTVLRASGEIDVLTAPHLDEAIDRALSTDGDEPRCGVVVDLSAVTFLASAGLAVLAAGAQPRTGGQRLVIVANRSATIRPLQVTGLTDLLSVYSTVPEAAEALRHTHGGAVDDLTAQADTPS</sequence>
<organism evidence="4 5">
    <name type="scientific">Nocardia colli</name>
    <dbReference type="NCBI Taxonomy" id="2545717"/>
    <lineage>
        <taxon>Bacteria</taxon>
        <taxon>Bacillati</taxon>
        <taxon>Actinomycetota</taxon>
        <taxon>Actinomycetes</taxon>
        <taxon>Mycobacteriales</taxon>
        <taxon>Nocardiaceae</taxon>
        <taxon>Nocardia</taxon>
    </lineage>
</organism>
<dbReference type="InterPro" id="IPR003658">
    <property type="entry name" value="Anti-sigma_ant"/>
</dbReference>
<dbReference type="PANTHER" id="PTHR33495:SF2">
    <property type="entry name" value="ANTI-SIGMA FACTOR ANTAGONIST TM_1081-RELATED"/>
    <property type="match status" value="1"/>
</dbReference>
<protein>
    <recommendedName>
        <fullName evidence="2">Anti-sigma factor antagonist</fullName>
    </recommendedName>
</protein>
<dbReference type="PANTHER" id="PTHR33495">
    <property type="entry name" value="ANTI-SIGMA FACTOR ANTAGONIST TM_1081-RELATED-RELATED"/>
    <property type="match status" value="1"/>
</dbReference>
<dbReference type="Proteomes" id="UP000323876">
    <property type="component" value="Unassembled WGS sequence"/>
</dbReference>
<keyword evidence="5" id="KW-1185">Reference proteome</keyword>
<dbReference type="CDD" id="cd07043">
    <property type="entry name" value="STAS_anti-anti-sigma_factors"/>
    <property type="match status" value="1"/>
</dbReference>
<dbReference type="NCBIfam" id="TIGR00377">
    <property type="entry name" value="ant_ant_sig"/>
    <property type="match status" value="1"/>
</dbReference>
<evidence type="ECO:0000313" key="5">
    <source>
        <dbReference type="Proteomes" id="UP000323876"/>
    </source>
</evidence>
<dbReference type="GO" id="GO:0043856">
    <property type="term" value="F:anti-sigma factor antagonist activity"/>
    <property type="evidence" value="ECO:0007669"/>
    <property type="project" value="InterPro"/>
</dbReference>
<evidence type="ECO:0000256" key="2">
    <source>
        <dbReference type="RuleBase" id="RU003749"/>
    </source>
</evidence>